<dbReference type="GO" id="GO:0045651">
    <property type="term" value="P:positive regulation of macrophage differentiation"/>
    <property type="evidence" value="ECO:0007669"/>
    <property type="project" value="TreeGrafter"/>
</dbReference>
<dbReference type="Pfam" id="PF15036">
    <property type="entry name" value="IL34"/>
    <property type="match status" value="1"/>
</dbReference>
<reference evidence="1" key="1">
    <citation type="journal article" date="2023" name="Science">
        <title>Genome structures resolve the early diversification of teleost fishes.</title>
        <authorList>
            <person name="Parey E."/>
            <person name="Louis A."/>
            <person name="Montfort J."/>
            <person name="Bouchez O."/>
            <person name="Roques C."/>
            <person name="Iampietro C."/>
            <person name="Lluch J."/>
            <person name="Castinel A."/>
            <person name="Donnadieu C."/>
            <person name="Desvignes T."/>
            <person name="Floi Bucao C."/>
            <person name="Jouanno E."/>
            <person name="Wen M."/>
            <person name="Mejri S."/>
            <person name="Dirks R."/>
            <person name="Jansen H."/>
            <person name="Henkel C."/>
            <person name="Chen W.J."/>
            <person name="Zahm M."/>
            <person name="Cabau C."/>
            <person name="Klopp C."/>
            <person name="Thompson A.W."/>
            <person name="Robinson-Rechavi M."/>
            <person name="Braasch I."/>
            <person name="Lecointre G."/>
            <person name="Bobe J."/>
            <person name="Postlethwait J.H."/>
            <person name="Berthelot C."/>
            <person name="Roest Crollius H."/>
            <person name="Guiguen Y."/>
        </authorList>
    </citation>
    <scope>NUCLEOTIDE SEQUENCE</scope>
    <source>
        <strain evidence="1">NC1722</strain>
    </source>
</reference>
<dbReference type="Gene3D" id="1.20.1250.80">
    <property type="entry name" value="Interleukin-34"/>
    <property type="match status" value="1"/>
</dbReference>
<dbReference type="PANTHER" id="PTHR28606:SF1">
    <property type="entry name" value="INTERLEUKIN-34"/>
    <property type="match status" value="1"/>
</dbReference>
<dbReference type="AlphaFoldDB" id="A0AAD7WIU4"/>
<comment type="caution">
    <text evidence="1">The sequence shown here is derived from an EMBL/GenBank/DDBJ whole genome shotgun (WGS) entry which is preliminary data.</text>
</comment>
<dbReference type="EMBL" id="JAINUG010000089">
    <property type="protein sequence ID" value="KAJ8398606.1"/>
    <property type="molecule type" value="Genomic_DNA"/>
</dbReference>
<dbReference type="GO" id="GO:0005615">
    <property type="term" value="C:extracellular space"/>
    <property type="evidence" value="ECO:0007669"/>
    <property type="project" value="InterPro"/>
</dbReference>
<dbReference type="GO" id="GO:0045657">
    <property type="term" value="P:positive regulation of monocyte differentiation"/>
    <property type="evidence" value="ECO:0007669"/>
    <property type="project" value="TreeGrafter"/>
</dbReference>
<dbReference type="PRINTS" id="PR01938">
    <property type="entry name" value="INTRLEUKIN34"/>
</dbReference>
<dbReference type="InterPro" id="IPR038328">
    <property type="entry name" value="IL-34_sf"/>
</dbReference>
<evidence type="ECO:0000313" key="2">
    <source>
        <dbReference type="Proteomes" id="UP001221898"/>
    </source>
</evidence>
<proteinExistence type="predicted"/>
<dbReference type="GO" id="GO:0008284">
    <property type="term" value="P:positive regulation of cell population proliferation"/>
    <property type="evidence" value="ECO:0007669"/>
    <property type="project" value="InterPro"/>
</dbReference>
<dbReference type="GO" id="GO:0005157">
    <property type="term" value="F:macrophage colony-stimulating factor receptor binding"/>
    <property type="evidence" value="ECO:0007669"/>
    <property type="project" value="InterPro"/>
</dbReference>
<dbReference type="PANTHER" id="PTHR28606">
    <property type="entry name" value="INTERLEUKIN-34"/>
    <property type="match status" value="1"/>
</dbReference>
<name>A0AAD7WIU4_9TELE</name>
<sequence length="293" mass="34114">MDGAQDFQAGGRDLGKHEATLVAAYNIRARARINIEKEELPNRRPTFLNCLLSSSHSGGRGPDRAVCSNLKASLEPGTMTRTAAWLCGLLLGFLWVLPTVVMSTPAELCKTINTVNTSLNFIGRRQHMKHYFPINYTIRVHYEEIFRVHNISRLRARVQGLEARELQNLWLLVNQQVLKRILRVLPERHPSHKYTSDLEKLFRMVQQVFQQVFQQQQLGPQGEEREPPERIQEILDRMSDPDVKEWKSVRPKALLDNCYRTMHCLFEDCFQSNEKFCSVLHWRRGRKKLPRQA</sequence>
<accession>A0AAD7WIU4</accession>
<gene>
    <name evidence="1" type="ORF">AAFF_G00421340</name>
</gene>
<evidence type="ECO:0000313" key="1">
    <source>
        <dbReference type="EMBL" id="KAJ8398606.1"/>
    </source>
</evidence>
<evidence type="ECO:0008006" key="3">
    <source>
        <dbReference type="Google" id="ProtNLM"/>
    </source>
</evidence>
<organism evidence="1 2">
    <name type="scientific">Aldrovandia affinis</name>
    <dbReference type="NCBI Taxonomy" id="143900"/>
    <lineage>
        <taxon>Eukaryota</taxon>
        <taxon>Metazoa</taxon>
        <taxon>Chordata</taxon>
        <taxon>Craniata</taxon>
        <taxon>Vertebrata</taxon>
        <taxon>Euteleostomi</taxon>
        <taxon>Actinopterygii</taxon>
        <taxon>Neopterygii</taxon>
        <taxon>Teleostei</taxon>
        <taxon>Notacanthiformes</taxon>
        <taxon>Halosauridae</taxon>
        <taxon>Aldrovandia</taxon>
    </lineage>
</organism>
<keyword evidence="2" id="KW-1185">Reference proteome</keyword>
<protein>
    <recommendedName>
        <fullName evidence="3">Interleukin 34</fullName>
    </recommendedName>
</protein>
<dbReference type="Proteomes" id="UP001221898">
    <property type="component" value="Unassembled WGS sequence"/>
</dbReference>
<dbReference type="InterPro" id="IPR020415">
    <property type="entry name" value="IL-34"/>
</dbReference>